<organism evidence="2 3">
    <name type="scientific">Cinchona calisaya</name>
    <dbReference type="NCBI Taxonomy" id="153742"/>
    <lineage>
        <taxon>Eukaryota</taxon>
        <taxon>Viridiplantae</taxon>
        <taxon>Streptophyta</taxon>
        <taxon>Embryophyta</taxon>
        <taxon>Tracheophyta</taxon>
        <taxon>Spermatophyta</taxon>
        <taxon>Magnoliopsida</taxon>
        <taxon>eudicotyledons</taxon>
        <taxon>Gunneridae</taxon>
        <taxon>Pentapetalae</taxon>
        <taxon>asterids</taxon>
        <taxon>lamiids</taxon>
        <taxon>Gentianales</taxon>
        <taxon>Rubiaceae</taxon>
        <taxon>Cinchonoideae</taxon>
        <taxon>Cinchoneae</taxon>
        <taxon>Cinchona</taxon>
    </lineage>
</organism>
<dbReference type="Proteomes" id="UP001630127">
    <property type="component" value="Unassembled WGS sequence"/>
</dbReference>
<accession>A0ABD3ASU7</accession>
<keyword evidence="3" id="KW-1185">Reference proteome</keyword>
<comment type="caution">
    <text evidence="2">The sequence shown here is derived from an EMBL/GenBank/DDBJ whole genome shotgun (WGS) entry which is preliminary data.</text>
</comment>
<name>A0ABD3ASU7_9GENT</name>
<evidence type="ECO:0008006" key="4">
    <source>
        <dbReference type="Google" id="ProtNLM"/>
    </source>
</evidence>
<feature type="compositionally biased region" description="Basic and acidic residues" evidence="1">
    <location>
        <begin position="76"/>
        <end position="85"/>
    </location>
</feature>
<protein>
    <recommendedName>
        <fullName evidence="4">Reverse transcriptase domain-containing protein</fullName>
    </recommendedName>
</protein>
<feature type="compositionally biased region" description="Basic and acidic residues" evidence="1">
    <location>
        <begin position="102"/>
        <end position="113"/>
    </location>
</feature>
<proteinExistence type="predicted"/>
<evidence type="ECO:0000313" key="2">
    <source>
        <dbReference type="EMBL" id="KAL3534287.1"/>
    </source>
</evidence>
<gene>
    <name evidence="2" type="ORF">ACH5RR_002748</name>
</gene>
<sequence length="113" mass="12616">MQKWLTKLLGFSYEIQYRARKENVVADALSRKGETYGECSVVIQVIPAWVQGKAAEKENDEMQCQLGFDKKIKEVGGKGVEKDDLGQEESDGGGKKSLLHMRVRDGDVGEKKP</sequence>
<feature type="region of interest" description="Disordered" evidence="1">
    <location>
        <begin position="76"/>
        <end position="113"/>
    </location>
</feature>
<evidence type="ECO:0000256" key="1">
    <source>
        <dbReference type="SAM" id="MobiDB-lite"/>
    </source>
</evidence>
<evidence type="ECO:0000313" key="3">
    <source>
        <dbReference type="Proteomes" id="UP001630127"/>
    </source>
</evidence>
<dbReference type="AlphaFoldDB" id="A0ABD3ASU7"/>
<dbReference type="EMBL" id="JBJUIK010000002">
    <property type="protein sequence ID" value="KAL3534287.1"/>
    <property type="molecule type" value="Genomic_DNA"/>
</dbReference>
<reference evidence="2 3" key="1">
    <citation type="submission" date="2024-11" db="EMBL/GenBank/DDBJ databases">
        <title>A near-complete genome assembly of Cinchona calisaya.</title>
        <authorList>
            <person name="Lian D.C."/>
            <person name="Zhao X.W."/>
            <person name="Wei L."/>
        </authorList>
    </citation>
    <scope>NUCLEOTIDE SEQUENCE [LARGE SCALE GENOMIC DNA]</scope>
    <source>
        <tissue evidence="2">Nenye</tissue>
    </source>
</reference>